<dbReference type="Proteomes" id="UP001202248">
    <property type="component" value="Unassembled WGS sequence"/>
</dbReference>
<evidence type="ECO:0000313" key="3">
    <source>
        <dbReference type="Proteomes" id="UP001202248"/>
    </source>
</evidence>
<keyword evidence="1" id="KW-0998">Cell outer membrane</keyword>
<dbReference type="EMBL" id="JAKWBL010000001">
    <property type="protein sequence ID" value="MCH5597381.1"/>
    <property type="molecule type" value="Genomic_DNA"/>
</dbReference>
<keyword evidence="1" id="KW-1134">Transmembrane beta strand</keyword>
<organism evidence="2 3">
    <name type="scientific">Niabella ginsengisoli</name>
    <dbReference type="NCBI Taxonomy" id="522298"/>
    <lineage>
        <taxon>Bacteria</taxon>
        <taxon>Pseudomonadati</taxon>
        <taxon>Bacteroidota</taxon>
        <taxon>Chitinophagia</taxon>
        <taxon>Chitinophagales</taxon>
        <taxon>Chitinophagaceae</taxon>
        <taxon>Niabella</taxon>
    </lineage>
</organism>
<reference evidence="2 3" key="1">
    <citation type="submission" date="2022-02" db="EMBL/GenBank/DDBJ databases">
        <authorList>
            <person name="Min J."/>
        </authorList>
    </citation>
    <scope>NUCLEOTIDE SEQUENCE [LARGE SCALE GENOMIC DNA]</scope>
    <source>
        <strain evidence="2 3">GR10-1</strain>
    </source>
</reference>
<keyword evidence="3" id="KW-1185">Reference proteome</keyword>
<dbReference type="InterPro" id="IPR039426">
    <property type="entry name" value="TonB-dep_rcpt-like"/>
</dbReference>
<comment type="similarity">
    <text evidence="1">Belongs to the TonB-dependent receptor family.</text>
</comment>
<keyword evidence="1" id="KW-0813">Transport</keyword>
<protein>
    <recommendedName>
        <fullName evidence="4">TonB-dependent receptor plug domain-containing protein</fullName>
    </recommendedName>
</protein>
<comment type="caution">
    <text evidence="2">The sequence shown here is derived from an EMBL/GenBank/DDBJ whole genome shotgun (WGS) entry which is preliminary data.</text>
</comment>
<evidence type="ECO:0000256" key="1">
    <source>
        <dbReference type="PROSITE-ProRule" id="PRU01360"/>
    </source>
</evidence>
<evidence type="ECO:0008006" key="4">
    <source>
        <dbReference type="Google" id="ProtNLM"/>
    </source>
</evidence>
<evidence type="ECO:0000313" key="2">
    <source>
        <dbReference type="EMBL" id="MCH5597381.1"/>
    </source>
</evidence>
<name>A0ABS9SGD5_9BACT</name>
<sequence>MTSQGGNIKMTTSGNEIVAKKITMSEGGKEIIFQGVADGQVFPEKNLKGKVSGVQIKPSTGIEEVVVVGYPAKSDTRVLSNPPANAYYVLNGEHVKQNDINRLAPNTIKSIDVLKGDTAKKFYGDKAKEGAIIITTK</sequence>
<dbReference type="Gene3D" id="2.170.130.10">
    <property type="entry name" value="TonB-dependent receptor, plug domain"/>
    <property type="match status" value="1"/>
</dbReference>
<dbReference type="SUPFAM" id="SSF56935">
    <property type="entry name" value="Porins"/>
    <property type="match status" value="1"/>
</dbReference>
<keyword evidence="1" id="KW-0472">Membrane</keyword>
<accession>A0ABS9SGD5</accession>
<keyword evidence="1" id="KW-0812">Transmembrane</keyword>
<proteinExistence type="inferred from homology"/>
<comment type="subcellular location">
    <subcellularLocation>
        <location evidence="1">Cell outer membrane</location>
        <topology evidence="1">Multi-pass membrane protein</topology>
    </subcellularLocation>
</comment>
<gene>
    <name evidence="2" type="ORF">MKP09_05415</name>
</gene>
<dbReference type="RefSeq" id="WP_240826772.1">
    <property type="nucleotide sequence ID" value="NZ_JAKWBL010000001.1"/>
</dbReference>
<dbReference type="InterPro" id="IPR037066">
    <property type="entry name" value="Plug_dom_sf"/>
</dbReference>
<dbReference type="PROSITE" id="PS52016">
    <property type="entry name" value="TONB_DEPENDENT_REC_3"/>
    <property type="match status" value="1"/>
</dbReference>